<evidence type="ECO:0000256" key="1">
    <source>
        <dbReference type="ARBA" id="ARBA00008791"/>
    </source>
</evidence>
<dbReference type="PANTHER" id="PTHR46268">
    <property type="entry name" value="STRESS RESPONSE PROTEIN NHAX"/>
    <property type="match status" value="1"/>
</dbReference>
<proteinExistence type="inferred from homology"/>
<dbReference type="PANTHER" id="PTHR46268:SF15">
    <property type="entry name" value="UNIVERSAL STRESS PROTEIN HP_0031"/>
    <property type="match status" value="1"/>
</dbReference>
<feature type="domain" description="UspA" evidence="2">
    <location>
        <begin position="145"/>
        <end position="259"/>
    </location>
</feature>
<dbReference type="Proteomes" id="UP001596013">
    <property type="component" value="Unassembled WGS sequence"/>
</dbReference>
<comment type="similarity">
    <text evidence="1">Belongs to the universal stress protein A family.</text>
</comment>
<organism evidence="3 4">
    <name type="scientific">Rhodanobacter umsongensis</name>
    <dbReference type="NCBI Taxonomy" id="633153"/>
    <lineage>
        <taxon>Bacteria</taxon>
        <taxon>Pseudomonadati</taxon>
        <taxon>Pseudomonadota</taxon>
        <taxon>Gammaproteobacteria</taxon>
        <taxon>Lysobacterales</taxon>
        <taxon>Rhodanobacteraceae</taxon>
        <taxon>Rhodanobacter</taxon>
    </lineage>
</organism>
<dbReference type="Gene3D" id="3.40.50.12370">
    <property type="match status" value="1"/>
</dbReference>
<dbReference type="RefSeq" id="WP_377300873.1">
    <property type="nucleotide sequence ID" value="NZ_JBHSMK010000002.1"/>
</dbReference>
<name>A0ABW0JHU9_9GAMM</name>
<evidence type="ECO:0000313" key="3">
    <source>
        <dbReference type="EMBL" id="MFC5434990.1"/>
    </source>
</evidence>
<keyword evidence="4" id="KW-1185">Reference proteome</keyword>
<dbReference type="CDD" id="cd00293">
    <property type="entry name" value="USP-like"/>
    <property type="match status" value="1"/>
</dbReference>
<protein>
    <submittedName>
        <fullName evidence="3">Universal stress protein</fullName>
    </submittedName>
</protein>
<reference evidence="4" key="1">
    <citation type="journal article" date="2019" name="Int. J. Syst. Evol. Microbiol.">
        <title>The Global Catalogue of Microorganisms (GCM) 10K type strain sequencing project: providing services to taxonomists for standard genome sequencing and annotation.</title>
        <authorList>
            <consortium name="The Broad Institute Genomics Platform"/>
            <consortium name="The Broad Institute Genome Sequencing Center for Infectious Disease"/>
            <person name="Wu L."/>
            <person name="Ma J."/>
        </authorList>
    </citation>
    <scope>NUCLEOTIDE SEQUENCE [LARGE SCALE GENOMIC DNA]</scope>
    <source>
        <strain evidence="4">JCM 17130</strain>
    </source>
</reference>
<evidence type="ECO:0000259" key="2">
    <source>
        <dbReference type="Pfam" id="PF00582"/>
    </source>
</evidence>
<dbReference type="Pfam" id="PF00582">
    <property type="entry name" value="Usp"/>
    <property type="match status" value="1"/>
</dbReference>
<comment type="caution">
    <text evidence="3">The sequence shown here is derived from an EMBL/GenBank/DDBJ whole genome shotgun (WGS) entry which is preliminary data.</text>
</comment>
<dbReference type="InterPro" id="IPR006016">
    <property type="entry name" value="UspA"/>
</dbReference>
<dbReference type="EMBL" id="JBHSMK010000002">
    <property type="protein sequence ID" value="MFC5434990.1"/>
    <property type="molecule type" value="Genomic_DNA"/>
</dbReference>
<accession>A0ABW0JHU9</accession>
<gene>
    <name evidence="3" type="ORF">ACFPME_00315</name>
</gene>
<evidence type="ECO:0000313" key="4">
    <source>
        <dbReference type="Proteomes" id="UP001596013"/>
    </source>
</evidence>
<sequence>MRDIVVHCPGFRNWHASVRYAAQLAASTRATLTGLYVTARDGSAPGPPLLAEEVTAYAQEELHQAILAGRRFAEWAGQLGAREARWQVAIGPLADALVLAGNWTDVLVLQGLAPSSSAGERLFCEVLLSGTACIAVPDANVAPGRVVHAVVAWNDSAASNRALHGALPLLRGAESVTLLQASSAKSNALSHLRAHGVVVTTVGTIAAADESASEQLLAYAADQRADLLVMGASGRRRLGDRCLGPTTSAVLSQSRVPVFLKH</sequence>
<dbReference type="SUPFAM" id="SSF52402">
    <property type="entry name" value="Adenine nucleotide alpha hydrolases-like"/>
    <property type="match status" value="2"/>
</dbReference>